<sequence length="497" mass="53348">MNKRLGGVLLALQIASIPALAQVGHEVYNTPTIEATNRNTNSSVADFSDYFRVNALATYTNIGSIYWLNTNTAGTFITNGTYTTGTAATDYFGNGTARQAMEINGSSAPIFNNLVFQNGAMNIANSAGITVNRTLTLTNGITTTQRNSPLANSVRINTTNAGAITGDFSDTRHVDGYVSRVMSANTTYDFPVGNGGDYRPVTYRPTAAADFVSVAYIQGTPPQGVNSLGTDLMAVSTVGSWPVSAAVAGAVSVSIPDVSGFATAQNLRLVGWNGTQWVSLGQTASGTTEGSTLSGTIPAGTTITALGIGSVSQALPVTLGRFDAKFEGTSVLLSWDTYTEINNDYFEVMRSTNLQDWLPLGRVKGQGTTQTKQSYQFIDEKPLGGISYYQLRQVDFDKTRHTSPIRSVKNPYVQEQIGQINIYPNPANNRVLVKIPQISKDVTVQLFNASWQNTKVPAVLKDTHYELNVSQVTPGLYFLQITAGEGSQSVHKLIIQH</sequence>
<proteinExistence type="predicted"/>
<protein>
    <recommendedName>
        <fullName evidence="2">Secretion system C-terminal sorting domain-containing protein</fullName>
    </recommendedName>
</protein>
<evidence type="ECO:0000313" key="3">
    <source>
        <dbReference type="EMBL" id="PQA54537.1"/>
    </source>
</evidence>
<keyword evidence="4" id="KW-1185">Reference proteome</keyword>
<dbReference type="AlphaFoldDB" id="A0A2S7IGI3"/>
<dbReference type="RefSeq" id="WP_104715659.1">
    <property type="nucleotide sequence ID" value="NZ_PTRA01000006.1"/>
</dbReference>
<comment type="caution">
    <text evidence="3">The sequence shown here is derived from an EMBL/GenBank/DDBJ whole genome shotgun (WGS) entry which is preliminary data.</text>
</comment>
<dbReference type="Pfam" id="PF18962">
    <property type="entry name" value="Por_Secre_tail"/>
    <property type="match status" value="1"/>
</dbReference>
<feature type="domain" description="Secretion system C-terminal sorting" evidence="2">
    <location>
        <begin position="422"/>
        <end position="495"/>
    </location>
</feature>
<dbReference type="OrthoDB" id="621707at2"/>
<reference evidence="4" key="1">
    <citation type="submission" date="2018-02" db="EMBL/GenBank/DDBJ databases">
        <title>Genome sequencing of Solimonas sp. HR-BB.</title>
        <authorList>
            <person name="Lee Y."/>
            <person name="Jeon C.O."/>
        </authorList>
    </citation>
    <scope>NUCLEOTIDE SEQUENCE [LARGE SCALE GENOMIC DNA]</scope>
    <source>
        <strain evidence="4">HR-U</strain>
    </source>
</reference>
<evidence type="ECO:0000259" key="2">
    <source>
        <dbReference type="Pfam" id="PF18962"/>
    </source>
</evidence>
<keyword evidence="1" id="KW-0732">Signal</keyword>
<feature type="signal peptide" evidence="1">
    <location>
        <begin position="1"/>
        <end position="21"/>
    </location>
</feature>
<evidence type="ECO:0000313" key="4">
    <source>
        <dbReference type="Proteomes" id="UP000239590"/>
    </source>
</evidence>
<gene>
    <name evidence="3" type="ORF">C5O19_22590</name>
</gene>
<organism evidence="3 4">
    <name type="scientific">Siphonobacter curvatus</name>
    <dbReference type="NCBI Taxonomy" id="2094562"/>
    <lineage>
        <taxon>Bacteria</taxon>
        <taxon>Pseudomonadati</taxon>
        <taxon>Bacteroidota</taxon>
        <taxon>Cytophagia</taxon>
        <taxon>Cytophagales</taxon>
        <taxon>Cytophagaceae</taxon>
        <taxon>Siphonobacter</taxon>
    </lineage>
</organism>
<dbReference type="NCBIfam" id="TIGR04183">
    <property type="entry name" value="Por_Secre_tail"/>
    <property type="match status" value="1"/>
</dbReference>
<feature type="chain" id="PRO_5015479232" description="Secretion system C-terminal sorting domain-containing protein" evidence="1">
    <location>
        <begin position="22"/>
        <end position="497"/>
    </location>
</feature>
<dbReference type="EMBL" id="PTRA01000006">
    <property type="protein sequence ID" value="PQA54537.1"/>
    <property type="molecule type" value="Genomic_DNA"/>
</dbReference>
<dbReference type="InterPro" id="IPR026444">
    <property type="entry name" value="Secre_tail"/>
</dbReference>
<accession>A0A2S7IGI3</accession>
<evidence type="ECO:0000256" key="1">
    <source>
        <dbReference type="SAM" id="SignalP"/>
    </source>
</evidence>
<name>A0A2S7IGI3_9BACT</name>
<dbReference type="Proteomes" id="UP000239590">
    <property type="component" value="Unassembled WGS sequence"/>
</dbReference>